<name>A0A9D1LLB9_9CLOT</name>
<dbReference type="GO" id="GO:0009253">
    <property type="term" value="P:peptidoglycan catabolic process"/>
    <property type="evidence" value="ECO:0007669"/>
    <property type="project" value="InterPro"/>
</dbReference>
<protein>
    <recommendedName>
        <fullName evidence="2">N-acetylmuramoyl-L-alanine amidase</fullName>
        <ecNumber evidence="2">3.5.1.28</ecNumber>
    </recommendedName>
</protein>
<organism evidence="6 7">
    <name type="scientific">Candidatus Ventrousia excrementavium</name>
    <dbReference type="NCBI Taxonomy" id="2840961"/>
    <lineage>
        <taxon>Bacteria</taxon>
        <taxon>Bacillati</taxon>
        <taxon>Bacillota</taxon>
        <taxon>Clostridia</taxon>
        <taxon>Eubacteriales</taxon>
        <taxon>Clostridiaceae</taxon>
        <taxon>Clostridiaceae incertae sedis</taxon>
        <taxon>Candidatus Ventrousia</taxon>
    </lineage>
</organism>
<dbReference type="GO" id="GO:0008745">
    <property type="term" value="F:N-acetylmuramoyl-L-alanine amidase activity"/>
    <property type="evidence" value="ECO:0007669"/>
    <property type="project" value="UniProtKB-EC"/>
</dbReference>
<reference evidence="6" key="1">
    <citation type="submission" date="2020-10" db="EMBL/GenBank/DDBJ databases">
        <authorList>
            <person name="Gilroy R."/>
        </authorList>
    </citation>
    <scope>NUCLEOTIDE SEQUENCE</scope>
    <source>
        <strain evidence="6">CHK191-8634</strain>
    </source>
</reference>
<dbReference type="PANTHER" id="PTHR30417:SF1">
    <property type="entry name" value="N-ACETYLMURAMOYL-L-ALANINE AMIDASE AMID"/>
    <property type="match status" value="1"/>
</dbReference>
<keyword evidence="3" id="KW-0378">Hydrolase</keyword>
<gene>
    <name evidence="6" type="ORF">IAB67_07815</name>
</gene>
<feature type="domain" description="N-acetylmuramoyl-L-alanine amidase" evidence="5">
    <location>
        <begin position="54"/>
        <end position="182"/>
    </location>
</feature>
<dbReference type="AlphaFoldDB" id="A0A9D1LLB9"/>
<dbReference type="Proteomes" id="UP000824073">
    <property type="component" value="Unassembled WGS sequence"/>
</dbReference>
<keyword evidence="4" id="KW-0961">Cell wall biogenesis/degradation</keyword>
<reference evidence="6" key="2">
    <citation type="journal article" date="2021" name="PeerJ">
        <title>Extensive microbial diversity within the chicken gut microbiome revealed by metagenomics and culture.</title>
        <authorList>
            <person name="Gilroy R."/>
            <person name="Ravi A."/>
            <person name="Getino M."/>
            <person name="Pursley I."/>
            <person name="Horton D.L."/>
            <person name="Alikhan N.F."/>
            <person name="Baker D."/>
            <person name="Gharbi K."/>
            <person name="Hall N."/>
            <person name="Watson M."/>
            <person name="Adriaenssens E.M."/>
            <person name="Foster-Nyarko E."/>
            <person name="Jarju S."/>
            <person name="Secka A."/>
            <person name="Antonio M."/>
            <person name="Oren A."/>
            <person name="Chaudhuri R.R."/>
            <person name="La Ragione R."/>
            <person name="Hildebrand F."/>
            <person name="Pallen M.J."/>
        </authorList>
    </citation>
    <scope>NUCLEOTIDE SEQUENCE</scope>
    <source>
        <strain evidence="6">CHK191-8634</strain>
    </source>
</reference>
<dbReference type="InterPro" id="IPR051206">
    <property type="entry name" value="NAMLAA_amidase_2"/>
</dbReference>
<dbReference type="EC" id="3.5.1.28" evidence="2"/>
<comment type="catalytic activity">
    <reaction evidence="1">
        <text>Hydrolyzes the link between N-acetylmuramoyl residues and L-amino acid residues in certain cell-wall glycopeptides.</text>
        <dbReference type="EC" id="3.5.1.28"/>
    </reaction>
</comment>
<sequence>MRRLRRRMILCAPPVLLALVIGFLIFRPRSPVLTAEELGLPDWVTVDLLPVNEWSRPGTPLDAVNGIVVHYVGNPGTTAAQNHSYFENLATTHETKASSNFLIGLDGEVLLNVPPDEVAFCSNERNNDTLSIECCHPGADGAFTDETYDSLVRLVAFLCDAYDLSREDIIRHYDITGKQCPLYFVEHPDAWDAFLDDVEAYEAPSEEA</sequence>
<dbReference type="CDD" id="cd06583">
    <property type="entry name" value="PGRP"/>
    <property type="match status" value="1"/>
</dbReference>
<dbReference type="InterPro" id="IPR036505">
    <property type="entry name" value="Amidase/PGRP_sf"/>
</dbReference>
<evidence type="ECO:0000256" key="1">
    <source>
        <dbReference type="ARBA" id="ARBA00001561"/>
    </source>
</evidence>
<evidence type="ECO:0000256" key="2">
    <source>
        <dbReference type="ARBA" id="ARBA00011901"/>
    </source>
</evidence>
<evidence type="ECO:0000313" key="7">
    <source>
        <dbReference type="Proteomes" id="UP000824073"/>
    </source>
</evidence>
<dbReference type="InterPro" id="IPR002502">
    <property type="entry name" value="Amidase_domain"/>
</dbReference>
<proteinExistence type="predicted"/>
<dbReference type="EMBL" id="DVMR01000058">
    <property type="protein sequence ID" value="HIU44184.1"/>
    <property type="molecule type" value="Genomic_DNA"/>
</dbReference>
<comment type="caution">
    <text evidence="6">The sequence shown here is derived from an EMBL/GenBank/DDBJ whole genome shotgun (WGS) entry which is preliminary data.</text>
</comment>
<dbReference type="SMART" id="SM00644">
    <property type="entry name" value="Ami_2"/>
    <property type="match status" value="1"/>
</dbReference>
<evidence type="ECO:0000256" key="3">
    <source>
        <dbReference type="ARBA" id="ARBA00022801"/>
    </source>
</evidence>
<evidence type="ECO:0000256" key="4">
    <source>
        <dbReference type="ARBA" id="ARBA00023316"/>
    </source>
</evidence>
<accession>A0A9D1LLB9</accession>
<dbReference type="PANTHER" id="PTHR30417">
    <property type="entry name" value="N-ACETYLMURAMOYL-L-ALANINE AMIDASE AMID"/>
    <property type="match status" value="1"/>
</dbReference>
<dbReference type="SUPFAM" id="SSF55846">
    <property type="entry name" value="N-acetylmuramoyl-L-alanine amidase-like"/>
    <property type="match status" value="1"/>
</dbReference>
<dbReference type="GO" id="GO:0071555">
    <property type="term" value="P:cell wall organization"/>
    <property type="evidence" value="ECO:0007669"/>
    <property type="project" value="UniProtKB-KW"/>
</dbReference>
<dbReference type="Pfam" id="PF01510">
    <property type="entry name" value="Amidase_2"/>
    <property type="match status" value="1"/>
</dbReference>
<evidence type="ECO:0000313" key="6">
    <source>
        <dbReference type="EMBL" id="HIU44184.1"/>
    </source>
</evidence>
<dbReference type="GO" id="GO:0009254">
    <property type="term" value="P:peptidoglycan turnover"/>
    <property type="evidence" value="ECO:0007669"/>
    <property type="project" value="TreeGrafter"/>
</dbReference>
<evidence type="ECO:0000259" key="5">
    <source>
        <dbReference type="SMART" id="SM00644"/>
    </source>
</evidence>
<dbReference type="Gene3D" id="3.40.80.10">
    <property type="entry name" value="Peptidoglycan recognition protein-like"/>
    <property type="match status" value="1"/>
</dbReference>